<evidence type="ECO:0000313" key="12">
    <source>
        <dbReference type="Proteomes" id="UP000663870"/>
    </source>
</evidence>
<proteinExistence type="predicted"/>
<reference evidence="9" key="1">
    <citation type="submission" date="2021-02" db="EMBL/GenBank/DDBJ databases">
        <authorList>
            <person name="Nowell W R."/>
        </authorList>
    </citation>
    <scope>NUCLEOTIDE SEQUENCE</scope>
</reference>
<dbReference type="GO" id="GO:0005634">
    <property type="term" value="C:nucleus"/>
    <property type="evidence" value="ECO:0007669"/>
    <property type="project" value="UniProtKB-SubCell"/>
</dbReference>
<dbReference type="GO" id="GO:0006357">
    <property type="term" value="P:regulation of transcription by RNA polymerase II"/>
    <property type="evidence" value="ECO:0007669"/>
    <property type="project" value="TreeGrafter"/>
</dbReference>
<dbReference type="Proteomes" id="UP000663870">
    <property type="component" value="Unassembled WGS sequence"/>
</dbReference>
<dbReference type="PROSITE" id="PS50014">
    <property type="entry name" value="BROMODOMAIN_2"/>
    <property type="match status" value="1"/>
</dbReference>
<dbReference type="InterPro" id="IPR001487">
    <property type="entry name" value="Bromodomain"/>
</dbReference>
<dbReference type="PANTHER" id="PTHR22881">
    <property type="entry name" value="BROMODOMAIN CONTAINING PROTEIN"/>
    <property type="match status" value="1"/>
</dbReference>
<evidence type="ECO:0000256" key="7">
    <source>
        <dbReference type="SAM" id="MobiDB-lite"/>
    </source>
</evidence>
<feature type="region of interest" description="Disordered" evidence="7">
    <location>
        <begin position="1"/>
        <end position="61"/>
    </location>
</feature>
<comment type="caution">
    <text evidence="9">The sequence shown here is derived from an EMBL/GenBank/DDBJ whole genome shotgun (WGS) entry which is preliminary data.</text>
</comment>
<dbReference type="AlphaFoldDB" id="A0A813SGG2"/>
<evidence type="ECO:0000313" key="11">
    <source>
        <dbReference type="Proteomes" id="UP000663854"/>
    </source>
</evidence>
<accession>A0A813SGG2</accession>
<keyword evidence="5" id="KW-0539">Nucleus</keyword>
<dbReference type="Pfam" id="PF12024">
    <property type="entry name" value="DUF3512"/>
    <property type="match status" value="1"/>
</dbReference>
<evidence type="ECO:0000259" key="8">
    <source>
        <dbReference type="PROSITE" id="PS50014"/>
    </source>
</evidence>
<organism evidence="9 11">
    <name type="scientific">Rotaria sordida</name>
    <dbReference type="NCBI Taxonomy" id="392033"/>
    <lineage>
        <taxon>Eukaryota</taxon>
        <taxon>Metazoa</taxon>
        <taxon>Spiralia</taxon>
        <taxon>Gnathifera</taxon>
        <taxon>Rotifera</taxon>
        <taxon>Eurotatoria</taxon>
        <taxon>Bdelloidea</taxon>
        <taxon>Philodinida</taxon>
        <taxon>Philodinidae</taxon>
        <taxon>Rotaria</taxon>
    </lineage>
</organism>
<evidence type="ECO:0000256" key="2">
    <source>
        <dbReference type="ARBA" id="ARBA00023015"/>
    </source>
</evidence>
<evidence type="ECO:0000256" key="3">
    <source>
        <dbReference type="ARBA" id="ARBA00023117"/>
    </source>
</evidence>
<evidence type="ECO:0000256" key="5">
    <source>
        <dbReference type="ARBA" id="ARBA00023242"/>
    </source>
</evidence>
<evidence type="ECO:0000313" key="9">
    <source>
        <dbReference type="EMBL" id="CAF0795169.1"/>
    </source>
</evidence>
<dbReference type="InterPro" id="IPR021900">
    <property type="entry name" value="DUF3512"/>
</dbReference>
<keyword evidence="2" id="KW-0805">Transcription regulation</keyword>
<gene>
    <name evidence="10" type="ORF">JXQ802_LOCUS14027</name>
    <name evidence="9" type="ORF">PYM288_LOCUS4333</name>
</gene>
<dbReference type="InterPro" id="IPR036427">
    <property type="entry name" value="Bromodomain-like_sf"/>
</dbReference>
<dbReference type="Pfam" id="PF00439">
    <property type="entry name" value="Bromodomain"/>
    <property type="match status" value="1"/>
</dbReference>
<dbReference type="EMBL" id="CAJNOL010000309">
    <property type="protein sequence ID" value="CAF0998043.1"/>
    <property type="molecule type" value="Genomic_DNA"/>
</dbReference>
<name>A0A813SGG2_9BILA</name>
<dbReference type="PANTHER" id="PTHR22881:SF27">
    <property type="entry name" value="BROMODOMAIN CONTAINING 7_9"/>
    <property type="match status" value="1"/>
</dbReference>
<protein>
    <recommendedName>
        <fullName evidence="8">Bromo domain-containing protein</fullName>
    </recommendedName>
</protein>
<feature type="compositionally biased region" description="Polar residues" evidence="7">
    <location>
        <begin position="38"/>
        <end position="51"/>
    </location>
</feature>
<keyword evidence="4" id="KW-0804">Transcription</keyword>
<dbReference type="InterPro" id="IPR051831">
    <property type="entry name" value="Bromodomain_contain_prot"/>
</dbReference>
<keyword evidence="3 6" id="KW-0103">Bromodomain</keyword>
<dbReference type="Gene3D" id="1.20.920.10">
    <property type="entry name" value="Bromodomain-like"/>
    <property type="match status" value="1"/>
</dbReference>
<feature type="compositionally biased region" description="Basic residues" evidence="7">
    <location>
        <begin position="1"/>
        <end position="10"/>
    </location>
</feature>
<dbReference type="PRINTS" id="PR00503">
    <property type="entry name" value="BROMODOMAIN"/>
</dbReference>
<dbReference type="SUPFAM" id="SSF47370">
    <property type="entry name" value="Bromodomain"/>
    <property type="match status" value="1"/>
</dbReference>
<evidence type="ECO:0000256" key="4">
    <source>
        <dbReference type="ARBA" id="ARBA00023163"/>
    </source>
</evidence>
<evidence type="ECO:0000313" key="10">
    <source>
        <dbReference type="EMBL" id="CAF0998043.1"/>
    </source>
</evidence>
<comment type="subcellular location">
    <subcellularLocation>
        <location evidence="1">Nucleus</location>
    </subcellularLocation>
</comment>
<evidence type="ECO:0000256" key="6">
    <source>
        <dbReference type="PROSITE-ProRule" id="PRU00035"/>
    </source>
</evidence>
<dbReference type="EMBL" id="CAJNOH010000039">
    <property type="protein sequence ID" value="CAF0795169.1"/>
    <property type="molecule type" value="Genomic_DNA"/>
</dbReference>
<dbReference type="Proteomes" id="UP000663854">
    <property type="component" value="Unassembled WGS sequence"/>
</dbReference>
<dbReference type="SMART" id="SM00297">
    <property type="entry name" value="BROMO"/>
    <property type="match status" value="1"/>
</dbReference>
<evidence type="ECO:0000256" key="1">
    <source>
        <dbReference type="ARBA" id="ARBA00004123"/>
    </source>
</evidence>
<keyword evidence="12" id="KW-1185">Reference proteome</keyword>
<feature type="domain" description="Bromo" evidence="8">
    <location>
        <begin position="97"/>
        <end position="167"/>
    </location>
</feature>
<sequence length="595" mass="68501">MSRRSAKRPRFSVGGQPVFENEDSSNHSGLAVIDYDDNSLSQQPETSTNSSDQHHFPQHQFVPERTKSLIQRSTIKYSNDDNTNLNACLDHLLRLLSRKDKEGFFQYPITDQLAPGYSQIIIRPMDFFTMKKKINQDEYLNILEFRSDFELMCDNAMKYNRPDTIYWQAAKKLLTTGNKLMNKDKLLNFRRTIECFSRLTEREFGFRIDTINHTNDEQLINSNEQIDTTLNDNDNLINQTNIQRKTKLILKLPRYYEKLSTLLVDEEDDDELSPEEILSQAQQAGQCAREKLSLRRPISAYKLSYQRINGTTSLRFINQDDLSQQQSQTRTITIGELSNMPSSAGGPSANAYHPHPIPIVNESEKRNHLLPRYFLDYGPFSSHAPQYDTSFTSISKDELDLLIHTYGSEFSAQYAISLIDYVKDTGDLALTYVDRFLSTLTNGRHDNLNMKQGKQTNEISSNEQQLNNSNHITTSDTIKLESNINSNDNIQHQLDMKLDENAKLLVQLRQAQYDRLCQPSNKIHQIISSSQQQQQQQQQPNEPLNENDLAEKVLYNLNDMTHMSSNGPEQVISPEAIRHNLGIIIHNESPNIDEL</sequence>